<evidence type="ECO:0000259" key="10">
    <source>
        <dbReference type="PROSITE" id="PS50942"/>
    </source>
</evidence>
<dbReference type="PANTHER" id="PTHR22951">
    <property type="entry name" value="CLATHRIN ASSEMBLY PROTEIN"/>
    <property type="match status" value="1"/>
</dbReference>
<dbReference type="SMART" id="SM00273">
    <property type="entry name" value="ENTH"/>
    <property type="match status" value="1"/>
</dbReference>
<dbReference type="GO" id="GO:0005905">
    <property type="term" value="C:clathrin-coated pit"/>
    <property type="evidence" value="ECO:0007669"/>
    <property type="project" value="UniProtKB-SubCell"/>
</dbReference>
<dbReference type="FunFam" id="1.25.40.90:FF:000005">
    <property type="entry name" value="Clathrin assembly protein AP180"/>
    <property type="match status" value="1"/>
</dbReference>
<feature type="domain" description="ENTH" evidence="10">
    <location>
        <begin position="21"/>
        <end position="158"/>
    </location>
</feature>
<dbReference type="Gene3D" id="1.20.58.150">
    <property type="entry name" value="ANTH domain"/>
    <property type="match status" value="1"/>
</dbReference>
<gene>
    <name evidence="12" type="ORF">Adt_47593</name>
</gene>
<sequence>MESFRKAYGALKDSTTVGLAKVNSEFKDLDIAIVKATNHVECPPKERHVRKIFAVTSVSCPRADVAYCIHALSRRLARTHSWIVALKTLIVIHRTLREGDPTFKEEFLHYSRRGHLFQISKFKDDSSPHAWDCSAWIRTYALFLEERLECFRTLKYDIESERLTKTAPGISKIRSRTRILNAEDLLEMLPSLQQLLYRLVGCQPQGAACYNYLIQYALALVLKESFKIYCAVNDGIINLVDMYFDMAKHDAVRALNIYKTAAKQAEHLADFYDFCRTLDLARTFQFPILRQAPPSFLATMEEYVREAPQTGSLSSKRLEYREYQEPEEETQKPQASTPEESEKLVEEVENEEEQVDTQEEPLTENEEEIGPQISAEEPVDLLGLNEVNPKALELEERNALALAIVQPGNDGLPMHNALSEIGKTSGWELALVTTQSNNKSQVADIKLAGGFDKLLLDSLYEDDAARRQLQLQNAGYNTSYGHEMAVPNPLDQQDPFTIFTSEIACSWEEEMTDDINKACGTKSSDLKLSKTVERSSLKPGDHIYSWRAAYIYAHHGIYVGDDKVIHFTRRGQEVGTGTALDLLLVSSGPTRSHAPCPTCLPAEECHGVILSCLNCFLACGILYRFEYDVNPALFLAKARGGTCTLAVSDSDDVVIHRAKYILDNGFGCYNVFKNNCEDFAIYCKTGLLVLDQNTMGQSGQTVSIIGGPLAAILSIPLCLVTTNVCGMAATAIGAYCVSRYCADIGKRWDVVKVSVEDLTRRR</sequence>
<keyword evidence="8" id="KW-0968">Cytoplasmic vesicle</keyword>
<evidence type="ECO:0000256" key="8">
    <source>
        <dbReference type="ARBA" id="ARBA00023329"/>
    </source>
</evidence>
<organism evidence="12 13">
    <name type="scientific">Abeliophyllum distichum</name>
    <dbReference type="NCBI Taxonomy" id="126358"/>
    <lineage>
        <taxon>Eukaryota</taxon>
        <taxon>Viridiplantae</taxon>
        <taxon>Streptophyta</taxon>
        <taxon>Embryophyta</taxon>
        <taxon>Tracheophyta</taxon>
        <taxon>Spermatophyta</taxon>
        <taxon>Magnoliopsida</taxon>
        <taxon>eudicotyledons</taxon>
        <taxon>Gunneridae</taxon>
        <taxon>Pentapetalae</taxon>
        <taxon>asterids</taxon>
        <taxon>lamiids</taxon>
        <taxon>Lamiales</taxon>
        <taxon>Oleaceae</taxon>
        <taxon>Forsythieae</taxon>
        <taxon>Abeliophyllum</taxon>
    </lineage>
</organism>
<evidence type="ECO:0000256" key="7">
    <source>
        <dbReference type="ARBA" id="ARBA00023176"/>
    </source>
</evidence>
<proteinExistence type="predicted"/>
<dbReference type="Gene3D" id="3.90.1720.10">
    <property type="entry name" value="endopeptidase domain like (from Nostoc punctiforme)"/>
    <property type="match status" value="1"/>
</dbReference>
<dbReference type="InterPro" id="IPR008942">
    <property type="entry name" value="ENTH_VHS"/>
</dbReference>
<dbReference type="InterPro" id="IPR014712">
    <property type="entry name" value="ANTH_dom_sf"/>
</dbReference>
<dbReference type="Gene3D" id="1.25.40.90">
    <property type="match status" value="1"/>
</dbReference>
<evidence type="ECO:0000259" key="11">
    <source>
        <dbReference type="PROSITE" id="PS51934"/>
    </source>
</evidence>
<dbReference type="EMBL" id="JBFOLK010000249">
    <property type="protein sequence ID" value="KAL2454911.1"/>
    <property type="molecule type" value="Genomic_DNA"/>
</dbReference>
<name>A0ABD1NTM1_9LAMI</name>
<evidence type="ECO:0000256" key="5">
    <source>
        <dbReference type="ARBA" id="ARBA00023034"/>
    </source>
</evidence>
<dbReference type="AlphaFoldDB" id="A0ABD1NTM1"/>
<dbReference type="Proteomes" id="UP001604336">
    <property type="component" value="Unassembled WGS sequence"/>
</dbReference>
<evidence type="ECO:0000313" key="12">
    <source>
        <dbReference type="EMBL" id="KAL2454911.1"/>
    </source>
</evidence>
<keyword evidence="4" id="KW-0254">Endocytosis</keyword>
<dbReference type="FunFam" id="1.20.58.150:FF:000003">
    <property type="entry name" value="Putative clathrin assembly protein"/>
    <property type="match status" value="1"/>
</dbReference>
<dbReference type="InterPro" id="IPR013809">
    <property type="entry name" value="ENTH"/>
</dbReference>
<accession>A0ABD1NTM1</accession>
<dbReference type="GO" id="GO:0030136">
    <property type="term" value="C:clathrin-coated vesicle"/>
    <property type="evidence" value="ECO:0007669"/>
    <property type="project" value="UniProtKB-SubCell"/>
</dbReference>
<protein>
    <submittedName>
        <fullName evidence="12">Clathrin assembly protein</fullName>
    </submittedName>
</protein>
<dbReference type="InterPro" id="IPR011417">
    <property type="entry name" value="ANTH_dom"/>
</dbReference>
<evidence type="ECO:0000313" key="13">
    <source>
        <dbReference type="Proteomes" id="UP001604336"/>
    </source>
</evidence>
<evidence type="ECO:0000256" key="9">
    <source>
        <dbReference type="SAM" id="MobiDB-lite"/>
    </source>
</evidence>
<dbReference type="InterPro" id="IPR007053">
    <property type="entry name" value="LRAT_dom"/>
</dbReference>
<evidence type="ECO:0000256" key="1">
    <source>
        <dbReference type="ARBA" id="ARBA00004132"/>
    </source>
</evidence>
<dbReference type="PROSITE" id="PS51934">
    <property type="entry name" value="LRAT"/>
    <property type="match status" value="1"/>
</dbReference>
<keyword evidence="6" id="KW-0472">Membrane</keyword>
<dbReference type="Pfam" id="PF04970">
    <property type="entry name" value="LRAT"/>
    <property type="match status" value="1"/>
</dbReference>
<evidence type="ECO:0000256" key="3">
    <source>
        <dbReference type="ARBA" id="ARBA00004600"/>
    </source>
</evidence>
<dbReference type="GO" id="GO:0030276">
    <property type="term" value="F:clathrin binding"/>
    <property type="evidence" value="ECO:0007669"/>
    <property type="project" value="UniProtKB-ARBA"/>
</dbReference>
<evidence type="ECO:0000256" key="2">
    <source>
        <dbReference type="ARBA" id="ARBA00004555"/>
    </source>
</evidence>
<dbReference type="InterPro" id="IPR048050">
    <property type="entry name" value="ANTH_N_plant"/>
</dbReference>
<dbReference type="SUPFAM" id="SSF48464">
    <property type="entry name" value="ENTH/VHS domain"/>
    <property type="match status" value="1"/>
</dbReference>
<evidence type="ECO:0000256" key="4">
    <source>
        <dbReference type="ARBA" id="ARBA00022583"/>
    </source>
</evidence>
<comment type="caution">
    <text evidence="12">The sequence shown here is derived from an EMBL/GenBank/DDBJ whole genome shotgun (WGS) entry which is preliminary data.</text>
</comment>
<keyword evidence="5" id="KW-0333">Golgi apparatus</keyword>
<feature type="region of interest" description="Disordered" evidence="9">
    <location>
        <begin position="308"/>
        <end position="372"/>
    </location>
</feature>
<dbReference type="PROSITE" id="PS50942">
    <property type="entry name" value="ENTH"/>
    <property type="match status" value="1"/>
</dbReference>
<comment type="subcellular location">
    <subcellularLocation>
        <location evidence="1">Cytoplasmic vesicle</location>
        <location evidence="1">Clathrin-coated vesicle</location>
    </subcellularLocation>
    <subcellularLocation>
        <location evidence="2">Golgi apparatus</location>
    </subcellularLocation>
    <subcellularLocation>
        <location evidence="3">Membrane</location>
        <location evidence="3">Clathrin-coated pit</location>
    </subcellularLocation>
</comment>
<keyword evidence="13" id="KW-1185">Reference proteome</keyword>
<dbReference type="InterPro" id="IPR045192">
    <property type="entry name" value="AP180-like"/>
</dbReference>
<reference evidence="13" key="1">
    <citation type="submission" date="2024-07" db="EMBL/GenBank/DDBJ databases">
        <title>Two chromosome-level genome assemblies of Korean endemic species Abeliophyllum distichum and Forsythia ovata (Oleaceae).</title>
        <authorList>
            <person name="Jang H."/>
        </authorList>
    </citation>
    <scope>NUCLEOTIDE SEQUENCE [LARGE SCALE GENOMIC DNA]</scope>
</reference>
<dbReference type="GO" id="GO:0005794">
    <property type="term" value="C:Golgi apparatus"/>
    <property type="evidence" value="ECO:0007669"/>
    <property type="project" value="UniProtKB-SubCell"/>
</dbReference>
<dbReference type="GO" id="GO:0000149">
    <property type="term" value="F:SNARE binding"/>
    <property type="evidence" value="ECO:0007669"/>
    <property type="project" value="UniProtKB-ARBA"/>
</dbReference>
<dbReference type="PANTHER" id="PTHR22951:SF5">
    <property type="entry name" value="PHOSPHATIDYLINOSITOL-BINDING CLATHRIN ASSEMBLY PROTEIN LAP"/>
    <property type="match status" value="1"/>
</dbReference>
<feature type="domain" description="LRAT" evidence="11">
    <location>
        <begin position="544"/>
        <end position="692"/>
    </location>
</feature>
<evidence type="ECO:0000256" key="6">
    <source>
        <dbReference type="ARBA" id="ARBA00023136"/>
    </source>
</evidence>
<dbReference type="Pfam" id="PF07651">
    <property type="entry name" value="ANTH"/>
    <property type="match status" value="1"/>
</dbReference>
<dbReference type="GO" id="GO:0072583">
    <property type="term" value="P:clathrin-dependent endocytosis"/>
    <property type="evidence" value="ECO:0007669"/>
    <property type="project" value="UniProtKB-ARBA"/>
</dbReference>
<dbReference type="SUPFAM" id="SSF89009">
    <property type="entry name" value="GAT-like domain"/>
    <property type="match status" value="1"/>
</dbReference>
<dbReference type="CDD" id="cd03564">
    <property type="entry name" value="ANTH_N"/>
    <property type="match status" value="1"/>
</dbReference>
<keyword evidence="7" id="KW-0168">Coated pit</keyword>
<feature type="compositionally biased region" description="Acidic residues" evidence="9">
    <location>
        <begin position="347"/>
        <end position="369"/>
    </location>
</feature>